<keyword evidence="1" id="KW-0175">Coiled coil</keyword>
<gene>
    <name evidence="3" type="ORF">Tci_057365</name>
</gene>
<feature type="coiled-coil region" evidence="1">
    <location>
        <begin position="304"/>
        <end position="373"/>
    </location>
</feature>
<evidence type="ECO:0000256" key="1">
    <source>
        <dbReference type="SAM" id="Coils"/>
    </source>
</evidence>
<evidence type="ECO:0000313" key="3">
    <source>
        <dbReference type="EMBL" id="GEU85387.1"/>
    </source>
</evidence>
<name>A0A6L2NIG5_TANCI</name>
<organism evidence="3">
    <name type="scientific">Tanacetum cinerariifolium</name>
    <name type="common">Dalmatian daisy</name>
    <name type="synonym">Chrysanthemum cinerariifolium</name>
    <dbReference type="NCBI Taxonomy" id="118510"/>
    <lineage>
        <taxon>Eukaryota</taxon>
        <taxon>Viridiplantae</taxon>
        <taxon>Streptophyta</taxon>
        <taxon>Embryophyta</taxon>
        <taxon>Tracheophyta</taxon>
        <taxon>Spermatophyta</taxon>
        <taxon>Magnoliopsida</taxon>
        <taxon>eudicotyledons</taxon>
        <taxon>Gunneridae</taxon>
        <taxon>Pentapetalae</taxon>
        <taxon>asterids</taxon>
        <taxon>campanulids</taxon>
        <taxon>Asterales</taxon>
        <taxon>Asteraceae</taxon>
        <taxon>Asteroideae</taxon>
        <taxon>Anthemideae</taxon>
        <taxon>Anthemidinae</taxon>
        <taxon>Tanacetum</taxon>
    </lineage>
</organism>
<proteinExistence type="predicted"/>
<protein>
    <submittedName>
        <fullName evidence="3">Uncharacterized protein</fullName>
    </submittedName>
</protein>
<evidence type="ECO:0000256" key="2">
    <source>
        <dbReference type="SAM" id="MobiDB-lite"/>
    </source>
</evidence>
<dbReference type="AlphaFoldDB" id="A0A6L2NIG5"/>
<accession>A0A6L2NIG5</accession>
<sequence length="447" mass="51274">MTDYSLWEVIKNGNKVLKKTVGTVEQIYEPTYAEEKLDRKNEMKDRGTLLMALPNKDQLKLQKLISQLEVQGEVIEQEDMNLKLLSSLPFEWKTHALIWRNKADIETKSLDDLCNNLKIYEPELTRSSSISQNPQNVAFVSSNNTNSTNKEDNTAYGPNSPQLAREDLEQIDLDDLEEMDLHWEIAMLTIRARSFIKRTGKSRKQRKIVGRKIMPLKNPTENALIAQDGIGGYDWSYQAEEEHSINYALMALTSSGSSSSSDFEVDSYSKTCIKAYATLKVQYDSLSLDYKKSHFNLISYKGGLQSVEERLAHYKKNEVVFEEKINILNLEVKLRDNALVENKKKLEKEEKERDELKLTLEKFQNLSKSLNNLLESQVSEKVKTGLGCKAASPTVESFVNSFKMLENQENVKSRSDKGYHAVPLPYTRNYIPPKPDLMFIDEQVESE</sequence>
<feature type="region of interest" description="Disordered" evidence="2">
    <location>
        <begin position="138"/>
        <end position="161"/>
    </location>
</feature>
<comment type="caution">
    <text evidence="3">The sequence shown here is derived from an EMBL/GenBank/DDBJ whole genome shotgun (WGS) entry which is preliminary data.</text>
</comment>
<feature type="compositionally biased region" description="Polar residues" evidence="2">
    <location>
        <begin position="138"/>
        <end position="148"/>
    </location>
</feature>
<dbReference type="EMBL" id="BKCJ010009097">
    <property type="protein sequence ID" value="GEU85387.1"/>
    <property type="molecule type" value="Genomic_DNA"/>
</dbReference>
<reference evidence="3" key="1">
    <citation type="journal article" date="2019" name="Sci. Rep.">
        <title>Draft genome of Tanacetum cinerariifolium, the natural source of mosquito coil.</title>
        <authorList>
            <person name="Yamashiro T."/>
            <person name="Shiraishi A."/>
            <person name="Satake H."/>
            <person name="Nakayama K."/>
        </authorList>
    </citation>
    <scope>NUCLEOTIDE SEQUENCE</scope>
</reference>